<dbReference type="Proteomes" id="UP001419268">
    <property type="component" value="Unassembled WGS sequence"/>
</dbReference>
<dbReference type="AlphaFoldDB" id="A0AAP0PG65"/>
<dbReference type="EMBL" id="JBBNAG010000004">
    <property type="protein sequence ID" value="KAK9139661.1"/>
    <property type="molecule type" value="Genomic_DNA"/>
</dbReference>
<evidence type="ECO:0000313" key="2">
    <source>
        <dbReference type="EMBL" id="KAK9139661.1"/>
    </source>
</evidence>
<accession>A0AAP0PG65</accession>
<feature type="compositionally biased region" description="Basic residues" evidence="1">
    <location>
        <begin position="8"/>
        <end position="22"/>
    </location>
</feature>
<protein>
    <submittedName>
        <fullName evidence="2">Uncharacterized protein</fullName>
    </submittedName>
</protein>
<name>A0AAP0PG65_9MAGN</name>
<evidence type="ECO:0000256" key="1">
    <source>
        <dbReference type="SAM" id="MobiDB-lite"/>
    </source>
</evidence>
<evidence type="ECO:0000313" key="3">
    <source>
        <dbReference type="Proteomes" id="UP001419268"/>
    </source>
</evidence>
<organism evidence="2 3">
    <name type="scientific">Stephania cephalantha</name>
    <dbReference type="NCBI Taxonomy" id="152367"/>
    <lineage>
        <taxon>Eukaryota</taxon>
        <taxon>Viridiplantae</taxon>
        <taxon>Streptophyta</taxon>
        <taxon>Embryophyta</taxon>
        <taxon>Tracheophyta</taxon>
        <taxon>Spermatophyta</taxon>
        <taxon>Magnoliopsida</taxon>
        <taxon>Ranunculales</taxon>
        <taxon>Menispermaceae</taxon>
        <taxon>Menispermoideae</taxon>
        <taxon>Cissampelideae</taxon>
        <taxon>Stephania</taxon>
    </lineage>
</organism>
<comment type="caution">
    <text evidence="2">The sequence shown here is derived from an EMBL/GenBank/DDBJ whole genome shotgun (WGS) entry which is preliminary data.</text>
</comment>
<gene>
    <name evidence="2" type="ORF">Scep_009342</name>
</gene>
<reference evidence="2 3" key="1">
    <citation type="submission" date="2024-01" db="EMBL/GenBank/DDBJ databases">
        <title>Genome assemblies of Stephania.</title>
        <authorList>
            <person name="Yang L."/>
        </authorList>
    </citation>
    <scope>NUCLEOTIDE SEQUENCE [LARGE SCALE GENOMIC DNA]</scope>
    <source>
        <strain evidence="2">JXDWG</strain>
        <tissue evidence="2">Leaf</tissue>
    </source>
</reference>
<proteinExistence type="predicted"/>
<feature type="region of interest" description="Disordered" evidence="1">
    <location>
        <begin position="1"/>
        <end position="60"/>
    </location>
</feature>
<sequence length="60" mass="6697">MPQTLKTLRSRKGKRTKSKKKMRGEGHWRHQLSPEQVVSARQCPDGDRSGGALVTTPSPI</sequence>
<keyword evidence="3" id="KW-1185">Reference proteome</keyword>